<evidence type="ECO:0000313" key="3">
    <source>
        <dbReference type="Proteomes" id="UP000664859"/>
    </source>
</evidence>
<proteinExistence type="predicted"/>
<name>A0A835Z5U8_9STRA</name>
<protein>
    <submittedName>
        <fullName evidence="2">Uncharacterized protein</fullName>
    </submittedName>
</protein>
<dbReference type="EMBL" id="JAFCMP010000098">
    <property type="protein sequence ID" value="KAG5187003.1"/>
    <property type="molecule type" value="Genomic_DNA"/>
</dbReference>
<evidence type="ECO:0000313" key="2">
    <source>
        <dbReference type="EMBL" id="KAG5187003.1"/>
    </source>
</evidence>
<gene>
    <name evidence="2" type="ORF">JKP88DRAFT_288400</name>
</gene>
<keyword evidence="1" id="KW-0472">Membrane</keyword>
<accession>A0A835Z5U8</accession>
<comment type="caution">
    <text evidence="2">The sequence shown here is derived from an EMBL/GenBank/DDBJ whole genome shotgun (WGS) entry which is preliminary data.</text>
</comment>
<dbReference type="AlphaFoldDB" id="A0A835Z5U8"/>
<reference evidence="2" key="1">
    <citation type="submission" date="2021-02" db="EMBL/GenBank/DDBJ databases">
        <title>First Annotated Genome of the Yellow-green Alga Tribonema minus.</title>
        <authorList>
            <person name="Mahan K.M."/>
        </authorList>
    </citation>
    <scope>NUCLEOTIDE SEQUENCE</scope>
    <source>
        <strain evidence="2">UTEX B ZZ1240</strain>
    </source>
</reference>
<sequence length="86" mass="9271">MNPPKRVPSRFANPRHADPEGFAQLPAVRQWAALRMHVATVEQYLGLPLAVAGVGSIMAGSDLILYDFGRAGLRPEPNARSVVVHG</sequence>
<keyword evidence="3" id="KW-1185">Reference proteome</keyword>
<organism evidence="2 3">
    <name type="scientific">Tribonema minus</name>
    <dbReference type="NCBI Taxonomy" id="303371"/>
    <lineage>
        <taxon>Eukaryota</taxon>
        <taxon>Sar</taxon>
        <taxon>Stramenopiles</taxon>
        <taxon>Ochrophyta</taxon>
        <taxon>PX clade</taxon>
        <taxon>Xanthophyceae</taxon>
        <taxon>Tribonematales</taxon>
        <taxon>Tribonemataceae</taxon>
        <taxon>Tribonema</taxon>
    </lineage>
</organism>
<keyword evidence="1" id="KW-0812">Transmembrane</keyword>
<dbReference type="Proteomes" id="UP000664859">
    <property type="component" value="Unassembled WGS sequence"/>
</dbReference>
<feature type="transmembrane region" description="Helical" evidence="1">
    <location>
        <begin position="44"/>
        <end position="65"/>
    </location>
</feature>
<evidence type="ECO:0000256" key="1">
    <source>
        <dbReference type="SAM" id="Phobius"/>
    </source>
</evidence>
<keyword evidence="1" id="KW-1133">Transmembrane helix</keyword>